<keyword evidence="4" id="KW-1185">Reference proteome</keyword>
<protein>
    <submittedName>
        <fullName evidence="3">DMT family transporter</fullName>
    </submittedName>
</protein>
<feature type="transmembrane region" description="Helical" evidence="1">
    <location>
        <begin position="214"/>
        <end position="234"/>
    </location>
</feature>
<evidence type="ECO:0000313" key="4">
    <source>
        <dbReference type="Proteomes" id="UP001560573"/>
    </source>
</evidence>
<dbReference type="SUPFAM" id="SSF103481">
    <property type="entry name" value="Multidrug resistance efflux transporter EmrE"/>
    <property type="match status" value="2"/>
</dbReference>
<dbReference type="PANTHER" id="PTHR22911:SF137">
    <property type="entry name" value="SOLUTE CARRIER FAMILY 35 MEMBER G2-RELATED"/>
    <property type="match status" value="1"/>
</dbReference>
<sequence>MNKQLIKGSALVALGAACYGVLATFVKMAYDHGFTTAEITTAQSLFGVIGLFLLNVFFRGKNEPQSVTNRKSVWMLVLCGTSMGLTSIFYYLSVKYIAVSIGIILLMQTVWMGVVLEAFLQKRFPSAIKIIAALVILVGTALAANLVNVNVVLDWRGVAFGILAAICYTITLYTTNSIALELPPLKRSLWILVGSLAIIVLVFFPSLLQKFAITSLWTWGLFLAVFGTILPPLLLTKGMPLTGMGWGTIIAAIEIPVSVLMAHWLLHEEISVAQWLGIVLILGSIVLMNLSALKIKRLQA</sequence>
<keyword evidence="1" id="KW-0472">Membrane</keyword>
<reference evidence="3 4" key="1">
    <citation type="submission" date="2023-07" db="EMBL/GenBank/DDBJ databases">
        <authorList>
            <person name="Lian W.-H."/>
        </authorList>
    </citation>
    <scope>NUCLEOTIDE SEQUENCE [LARGE SCALE GENOMIC DNA]</scope>
    <source>
        <strain evidence="3 4">SYSU DXS3180</strain>
    </source>
</reference>
<feature type="transmembrane region" description="Helical" evidence="1">
    <location>
        <begin position="246"/>
        <end position="266"/>
    </location>
</feature>
<comment type="caution">
    <text evidence="3">The sequence shown here is derived from an EMBL/GenBank/DDBJ whole genome shotgun (WGS) entry which is preliminary data.</text>
</comment>
<gene>
    <name evidence="3" type="ORF">QTN47_05080</name>
</gene>
<feature type="transmembrane region" description="Helical" evidence="1">
    <location>
        <begin position="158"/>
        <end position="176"/>
    </location>
</feature>
<proteinExistence type="predicted"/>
<keyword evidence="1" id="KW-0812">Transmembrane</keyword>
<feature type="transmembrane region" description="Helical" evidence="1">
    <location>
        <begin position="39"/>
        <end position="60"/>
    </location>
</feature>
<feature type="transmembrane region" description="Helical" evidence="1">
    <location>
        <begin position="272"/>
        <end position="293"/>
    </location>
</feature>
<dbReference type="InterPro" id="IPR037185">
    <property type="entry name" value="EmrE-like"/>
</dbReference>
<dbReference type="InterPro" id="IPR000620">
    <property type="entry name" value="EamA_dom"/>
</dbReference>
<dbReference type="RefSeq" id="WP_369328251.1">
    <property type="nucleotide sequence ID" value="NZ_JAULBC010000001.1"/>
</dbReference>
<dbReference type="PROSITE" id="PS51257">
    <property type="entry name" value="PROKAR_LIPOPROTEIN"/>
    <property type="match status" value="1"/>
</dbReference>
<evidence type="ECO:0000313" key="3">
    <source>
        <dbReference type="EMBL" id="MEX6686854.1"/>
    </source>
</evidence>
<dbReference type="Pfam" id="PF00892">
    <property type="entry name" value="EamA"/>
    <property type="match status" value="2"/>
</dbReference>
<feature type="transmembrane region" description="Helical" evidence="1">
    <location>
        <begin position="188"/>
        <end position="208"/>
    </location>
</feature>
<evidence type="ECO:0000256" key="1">
    <source>
        <dbReference type="SAM" id="Phobius"/>
    </source>
</evidence>
<organism evidence="3 4">
    <name type="scientific">Danxiaibacter flavus</name>
    <dbReference type="NCBI Taxonomy" id="3049108"/>
    <lineage>
        <taxon>Bacteria</taxon>
        <taxon>Pseudomonadati</taxon>
        <taxon>Bacteroidota</taxon>
        <taxon>Chitinophagia</taxon>
        <taxon>Chitinophagales</taxon>
        <taxon>Chitinophagaceae</taxon>
        <taxon>Danxiaibacter</taxon>
    </lineage>
</organism>
<accession>A0ABV3ZEL8</accession>
<evidence type="ECO:0000259" key="2">
    <source>
        <dbReference type="Pfam" id="PF00892"/>
    </source>
</evidence>
<dbReference type="PANTHER" id="PTHR22911">
    <property type="entry name" value="ACYL-MALONYL CONDENSING ENZYME-RELATED"/>
    <property type="match status" value="1"/>
</dbReference>
<dbReference type="Proteomes" id="UP001560573">
    <property type="component" value="Unassembled WGS sequence"/>
</dbReference>
<feature type="transmembrane region" description="Helical" evidence="1">
    <location>
        <begin position="127"/>
        <end position="146"/>
    </location>
</feature>
<keyword evidence="1" id="KW-1133">Transmembrane helix</keyword>
<feature type="domain" description="EamA" evidence="2">
    <location>
        <begin position="7"/>
        <end position="143"/>
    </location>
</feature>
<name>A0ABV3ZEL8_9BACT</name>
<feature type="domain" description="EamA" evidence="2">
    <location>
        <begin position="156"/>
        <end position="289"/>
    </location>
</feature>
<feature type="transmembrane region" description="Helical" evidence="1">
    <location>
        <begin position="72"/>
        <end position="91"/>
    </location>
</feature>
<dbReference type="EMBL" id="JAULBC010000001">
    <property type="protein sequence ID" value="MEX6686854.1"/>
    <property type="molecule type" value="Genomic_DNA"/>
</dbReference>
<feature type="transmembrane region" description="Helical" evidence="1">
    <location>
        <begin position="97"/>
        <end position="120"/>
    </location>
</feature>